<dbReference type="PRINTS" id="PR00812">
    <property type="entry name" value="BCTERIALGSPF"/>
</dbReference>
<dbReference type="InterPro" id="IPR047692">
    <property type="entry name" value="T4P_ComGB"/>
</dbReference>
<name>A0A5C5SBS7_9STRE</name>
<feature type="transmembrane region" description="Helical" evidence="6">
    <location>
        <begin position="101"/>
        <end position="122"/>
    </location>
</feature>
<keyword evidence="2" id="KW-1003">Cell membrane</keyword>
<evidence type="ECO:0000256" key="3">
    <source>
        <dbReference type="ARBA" id="ARBA00022692"/>
    </source>
</evidence>
<sequence>MAVKHQRKVIQLFNNLLGSGFNLTEIVDFLDRSQLIGSSYTETMRQELMAGGNLATIMGRLGFSDSVVTQLALANEHGDLGISMGKIEVYLTKLLLVRKKLLEVATYPLILLTFLTLIMIGLKSYLLPQLENGQENIAAQLIASFPLIFLVSLVGAGLLAILIYAYSKRLTRIRLAELVSRLPFVGYFLRLYLTAYYAREWGNLIGQGIELVQLVNIMQAQQSKLFQEIGRELEASLLLGEEFHHKVLSYPFFLNELALMIEYGQVKSKLGRELTLYAEEVWERFFNKLAQATQFIQPLVFIMVALVVVMIYAAMLLPMYQNMEVNF</sequence>
<comment type="caution">
    <text evidence="8">The sequence shown here is derived from an EMBL/GenBank/DDBJ whole genome shotgun (WGS) entry which is preliminary data.</text>
</comment>
<keyword evidence="5 6" id="KW-0472">Membrane</keyword>
<dbReference type="NCBIfam" id="NF041012">
    <property type="entry name" value="T4P_ComGB"/>
    <property type="match status" value="1"/>
</dbReference>
<dbReference type="InterPro" id="IPR003004">
    <property type="entry name" value="GspF/PilC"/>
</dbReference>
<keyword evidence="4 6" id="KW-1133">Transmembrane helix</keyword>
<feature type="transmembrane region" description="Helical" evidence="6">
    <location>
        <begin position="295"/>
        <end position="317"/>
    </location>
</feature>
<evidence type="ECO:0000256" key="4">
    <source>
        <dbReference type="ARBA" id="ARBA00022989"/>
    </source>
</evidence>
<evidence type="ECO:0000313" key="9">
    <source>
        <dbReference type="Proteomes" id="UP000317430"/>
    </source>
</evidence>
<dbReference type="PANTHER" id="PTHR30012:SF0">
    <property type="entry name" value="TYPE II SECRETION SYSTEM PROTEIN F-RELATED"/>
    <property type="match status" value="1"/>
</dbReference>
<reference evidence="8 9" key="1">
    <citation type="submission" date="2019-08" db="EMBL/GenBank/DDBJ databases">
        <authorList>
            <person name="Lei W."/>
        </authorList>
    </citation>
    <scope>NUCLEOTIDE SEQUENCE [LARGE SCALE GENOMIC DNA]</scope>
    <source>
        <strain evidence="8 9">CCUG 66496</strain>
    </source>
</reference>
<protein>
    <submittedName>
        <fullName evidence="8">Type II secretion system F family protein</fullName>
    </submittedName>
</protein>
<evidence type="ECO:0000256" key="5">
    <source>
        <dbReference type="ARBA" id="ARBA00023136"/>
    </source>
</evidence>
<feature type="transmembrane region" description="Helical" evidence="6">
    <location>
        <begin position="142"/>
        <end position="166"/>
    </location>
</feature>
<dbReference type="InterPro" id="IPR018076">
    <property type="entry name" value="T2SS_GspF_dom"/>
</dbReference>
<comment type="subcellular location">
    <subcellularLocation>
        <location evidence="1">Cell membrane</location>
        <topology evidence="1">Multi-pass membrane protein</topology>
    </subcellularLocation>
</comment>
<dbReference type="EMBL" id="VOHL01000004">
    <property type="protein sequence ID" value="TWS97372.1"/>
    <property type="molecule type" value="Genomic_DNA"/>
</dbReference>
<evidence type="ECO:0000313" key="8">
    <source>
        <dbReference type="EMBL" id="TWS97372.1"/>
    </source>
</evidence>
<organism evidence="8 9">
    <name type="scientific">Streptococcus cuniculipharyngis</name>
    <dbReference type="NCBI Taxonomy" id="1562651"/>
    <lineage>
        <taxon>Bacteria</taxon>
        <taxon>Bacillati</taxon>
        <taxon>Bacillota</taxon>
        <taxon>Bacilli</taxon>
        <taxon>Lactobacillales</taxon>
        <taxon>Streptococcaceae</taxon>
        <taxon>Streptococcus</taxon>
    </lineage>
</organism>
<accession>A0A5C5SBS7</accession>
<evidence type="ECO:0000256" key="1">
    <source>
        <dbReference type="ARBA" id="ARBA00004651"/>
    </source>
</evidence>
<keyword evidence="9" id="KW-1185">Reference proteome</keyword>
<dbReference type="OrthoDB" id="2294348at2"/>
<dbReference type="AlphaFoldDB" id="A0A5C5SBS7"/>
<gene>
    <name evidence="8" type="ORF">FRX57_05455</name>
</gene>
<feature type="domain" description="Type II secretion system protein GspF" evidence="7">
    <location>
        <begin position="10"/>
        <end position="128"/>
    </location>
</feature>
<evidence type="ECO:0000256" key="2">
    <source>
        <dbReference type="ARBA" id="ARBA00022475"/>
    </source>
</evidence>
<dbReference type="Proteomes" id="UP000317430">
    <property type="component" value="Unassembled WGS sequence"/>
</dbReference>
<evidence type="ECO:0000259" key="7">
    <source>
        <dbReference type="Pfam" id="PF00482"/>
    </source>
</evidence>
<dbReference type="Pfam" id="PF00482">
    <property type="entry name" value="T2SSF"/>
    <property type="match status" value="2"/>
</dbReference>
<feature type="domain" description="Type II secretion system protein GspF" evidence="7">
    <location>
        <begin position="198"/>
        <end position="318"/>
    </location>
</feature>
<dbReference type="GO" id="GO:0005886">
    <property type="term" value="C:plasma membrane"/>
    <property type="evidence" value="ECO:0007669"/>
    <property type="project" value="UniProtKB-SubCell"/>
</dbReference>
<proteinExistence type="predicted"/>
<evidence type="ECO:0000256" key="6">
    <source>
        <dbReference type="SAM" id="Phobius"/>
    </source>
</evidence>
<dbReference type="PANTHER" id="PTHR30012">
    <property type="entry name" value="GENERAL SECRETION PATHWAY PROTEIN"/>
    <property type="match status" value="1"/>
</dbReference>
<keyword evidence="3 6" id="KW-0812">Transmembrane</keyword>